<name>A0A0L0FXI2_9EUKA</name>
<gene>
    <name evidence="2" type="ORF">SARC_06140</name>
</gene>
<reference evidence="2 3" key="1">
    <citation type="submission" date="2011-02" db="EMBL/GenBank/DDBJ databases">
        <title>The Genome Sequence of Sphaeroforma arctica JP610.</title>
        <authorList>
            <consortium name="The Broad Institute Genome Sequencing Platform"/>
            <person name="Russ C."/>
            <person name="Cuomo C."/>
            <person name="Young S.K."/>
            <person name="Zeng Q."/>
            <person name="Gargeya S."/>
            <person name="Alvarado L."/>
            <person name="Berlin A."/>
            <person name="Chapman S.B."/>
            <person name="Chen Z."/>
            <person name="Freedman E."/>
            <person name="Gellesch M."/>
            <person name="Goldberg J."/>
            <person name="Griggs A."/>
            <person name="Gujja S."/>
            <person name="Heilman E."/>
            <person name="Heiman D."/>
            <person name="Howarth C."/>
            <person name="Mehta T."/>
            <person name="Neiman D."/>
            <person name="Pearson M."/>
            <person name="Roberts A."/>
            <person name="Saif S."/>
            <person name="Shea T."/>
            <person name="Shenoy N."/>
            <person name="Sisk P."/>
            <person name="Stolte C."/>
            <person name="Sykes S."/>
            <person name="White J."/>
            <person name="Yandava C."/>
            <person name="Burger G."/>
            <person name="Gray M.W."/>
            <person name="Holland P.W.H."/>
            <person name="King N."/>
            <person name="Lang F.B.F."/>
            <person name="Roger A.J."/>
            <person name="Ruiz-Trillo I."/>
            <person name="Haas B."/>
            <person name="Nusbaum C."/>
            <person name="Birren B."/>
        </authorList>
    </citation>
    <scope>NUCLEOTIDE SEQUENCE [LARGE SCALE GENOMIC DNA]</scope>
    <source>
        <strain evidence="2 3">JP610</strain>
    </source>
</reference>
<dbReference type="Proteomes" id="UP000054560">
    <property type="component" value="Unassembled WGS sequence"/>
</dbReference>
<proteinExistence type="predicted"/>
<keyword evidence="3" id="KW-1185">Reference proteome</keyword>
<evidence type="ECO:0000256" key="1">
    <source>
        <dbReference type="SAM" id="Phobius"/>
    </source>
</evidence>
<evidence type="ECO:0000313" key="2">
    <source>
        <dbReference type="EMBL" id="KNC81550.1"/>
    </source>
</evidence>
<feature type="transmembrane region" description="Helical" evidence="1">
    <location>
        <begin position="31"/>
        <end position="55"/>
    </location>
</feature>
<accession>A0A0L0FXI2</accession>
<keyword evidence="1" id="KW-0812">Transmembrane</keyword>
<feature type="transmembrane region" description="Helical" evidence="1">
    <location>
        <begin position="149"/>
        <end position="170"/>
    </location>
</feature>
<dbReference type="RefSeq" id="XP_014155452.1">
    <property type="nucleotide sequence ID" value="XM_014299977.1"/>
</dbReference>
<organism evidence="2 3">
    <name type="scientific">Sphaeroforma arctica JP610</name>
    <dbReference type="NCBI Taxonomy" id="667725"/>
    <lineage>
        <taxon>Eukaryota</taxon>
        <taxon>Ichthyosporea</taxon>
        <taxon>Ichthyophonida</taxon>
        <taxon>Sphaeroforma</taxon>
    </lineage>
</organism>
<sequence length="251" mass="28052">MKNLIPVTALVVHGDIHQTVIIYVKRTALPVTMVMIGSLIISLVMTASAIALPYWSTFKDSVFNTDLNWGLWTICREYVVNGQTFKECQDLFQPIGADRSSVVLEWTSHDETMITVIKGFLLAMLVCVLAAVPLVFLSHRKSNKFGMWMHLPLGLWLALYLTIIGLYLTLDVDALYGLQGQKMAQFLGAGFWLHITAFVPILLAVTLFWSSNYICVSTEKYDRDGNLLAPTNDESIAQFIGKKEGSNNDIV</sequence>
<feature type="transmembrane region" description="Helical" evidence="1">
    <location>
        <begin position="116"/>
        <end position="137"/>
    </location>
</feature>
<dbReference type="GeneID" id="25906644"/>
<keyword evidence="1" id="KW-1133">Transmembrane helix</keyword>
<dbReference type="AlphaFoldDB" id="A0A0L0FXI2"/>
<feature type="transmembrane region" description="Helical" evidence="1">
    <location>
        <begin position="190"/>
        <end position="210"/>
    </location>
</feature>
<keyword evidence="1" id="KW-0472">Membrane</keyword>
<protein>
    <recommendedName>
        <fullName evidence="4">Claudin</fullName>
    </recommendedName>
</protein>
<dbReference type="Gene3D" id="1.20.140.150">
    <property type="match status" value="1"/>
</dbReference>
<evidence type="ECO:0000313" key="3">
    <source>
        <dbReference type="Proteomes" id="UP000054560"/>
    </source>
</evidence>
<dbReference type="EMBL" id="KQ242022">
    <property type="protein sequence ID" value="KNC81550.1"/>
    <property type="molecule type" value="Genomic_DNA"/>
</dbReference>
<evidence type="ECO:0008006" key="4">
    <source>
        <dbReference type="Google" id="ProtNLM"/>
    </source>
</evidence>
<feature type="non-terminal residue" evidence="2">
    <location>
        <position position="251"/>
    </location>
</feature>